<dbReference type="Proteomes" id="UP000789759">
    <property type="component" value="Unassembled WGS sequence"/>
</dbReference>
<organism evidence="2 3">
    <name type="scientific">Cetraspora pellucida</name>
    <dbReference type="NCBI Taxonomy" id="1433469"/>
    <lineage>
        <taxon>Eukaryota</taxon>
        <taxon>Fungi</taxon>
        <taxon>Fungi incertae sedis</taxon>
        <taxon>Mucoromycota</taxon>
        <taxon>Glomeromycotina</taxon>
        <taxon>Glomeromycetes</taxon>
        <taxon>Diversisporales</taxon>
        <taxon>Gigasporaceae</taxon>
        <taxon>Cetraspora</taxon>
    </lineage>
</organism>
<gene>
    <name evidence="2" type="ORF">CPELLU_LOCUS10567</name>
</gene>
<feature type="region of interest" description="Disordered" evidence="1">
    <location>
        <begin position="1"/>
        <end position="22"/>
    </location>
</feature>
<dbReference type="AlphaFoldDB" id="A0A9N9HHV5"/>
<evidence type="ECO:0000313" key="2">
    <source>
        <dbReference type="EMBL" id="CAG8676862.1"/>
    </source>
</evidence>
<accession>A0A9N9HHV5</accession>
<comment type="caution">
    <text evidence="2">The sequence shown here is derived from an EMBL/GenBank/DDBJ whole genome shotgun (WGS) entry which is preliminary data.</text>
</comment>
<protein>
    <submittedName>
        <fullName evidence="2">10234_t:CDS:1</fullName>
    </submittedName>
</protein>
<name>A0A9N9HHV5_9GLOM</name>
<evidence type="ECO:0000313" key="3">
    <source>
        <dbReference type="Proteomes" id="UP000789759"/>
    </source>
</evidence>
<reference evidence="2" key="1">
    <citation type="submission" date="2021-06" db="EMBL/GenBank/DDBJ databases">
        <authorList>
            <person name="Kallberg Y."/>
            <person name="Tangrot J."/>
            <person name="Rosling A."/>
        </authorList>
    </citation>
    <scope>NUCLEOTIDE SEQUENCE</scope>
    <source>
        <strain evidence="2">FL966</strain>
    </source>
</reference>
<dbReference type="EMBL" id="CAJVQA010008767">
    <property type="protein sequence ID" value="CAG8676862.1"/>
    <property type="molecule type" value="Genomic_DNA"/>
</dbReference>
<keyword evidence="3" id="KW-1185">Reference proteome</keyword>
<proteinExistence type="predicted"/>
<evidence type="ECO:0000256" key="1">
    <source>
        <dbReference type="SAM" id="MobiDB-lite"/>
    </source>
</evidence>
<sequence length="40" mass="4483">MSWENSPNDEDSHSDLYKSSALKPNDAEAMRVVCDRTIVA</sequence>